<dbReference type="Proteomes" id="UP000440004">
    <property type="component" value="Unassembled WGS sequence"/>
</dbReference>
<name>A0A6A7K5B1_9FIRM</name>
<keyword evidence="3 5" id="KW-0067">ATP-binding</keyword>
<dbReference type="RefSeq" id="WP_152800931.1">
    <property type="nucleotide sequence ID" value="NZ_WHNX01000002.1"/>
</dbReference>
<dbReference type="GO" id="GO:0005524">
    <property type="term" value="F:ATP binding"/>
    <property type="evidence" value="ECO:0007669"/>
    <property type="project" value="UniProtKB-KW"/>
</dbReference>
<evidence type="ECO:0000313" key="5">
    <source>
        <dbReference type="EMBL" id="MPW24447.1"/>
    </source>
</evidence>
<organism evidence="5 6">
    <name type="scientific">Alkalibaculum sporogenes</name>
    <dbReference type="NCBI Taxonomy" id="2655001"/>
    <lineage>
        <taxon>Bacteria</taxon>
        <taxon>Bacillati</taxon>
        <taxon>Bacillota</taxon>
        <taxon>Clostridia</taxon>
        <taxon>Eubacteriales</taxon>
        <taxon>Eubacteriaceae</taxon>
        <taxon>Alkalibaculum</taxon>
    </lineage>
</organism>
<reference evidence="5 6" key="1">
    <citation type="submission" date="2019-10" db="EMBL/GenBank/DDBJ databases">
        <title>Alkalibaculum tamaniensis sp.nov., a new alkaliphilic acetogen, isolated on methoxylated aromatics from a mud volcano.</title>
        <authorList>
            <person name="Khomyakova M.A."/>
            <person name="Merkel A.Y."/>
            <person name="Bonch-Osmolovskaya E.A."/>
            <person name="Slobodkin A.I."/>
        </authorList>
    </citation>
    <scope>NUCLEOTIDE SEQUENCE [LARGE SCALE GENOMIC DNA]</scope>
    <source>
        <strain evidence="5 6">M08DMB</strain>
    </source>
</reference>
<dbReference type="AlphaFoldDB" id="A0A6A7K5B1"/>
<gene>
    <name evidence="5" type="ORF">GC105_01395</name>
</gene>
<dbReference type="Pfam" id="PF00005">
    <property type="entry name" value="ABC_tran"/>
    <property type="match status" value="1"/>
</dbReference>
<comment type="caution">
    <text evidence="5">The sequence shown here is derived from an EMBL/GenBank/DDBJ whole genome shotgun (WGS) entry which is preliminary data.</text>
</comment>
<dbReference type="SMART" id="SM00382">
    <property type="entry name" value="AAA"/>
    <property type="match status" value="1"/>
</dbReference>
<keyword evidence="1" id="KW-0813">Transport</keyword>
<dbReference type="PANTHER" id="PTHR42781">
    <property type="entry name" value="SPERMIDINE/PUTRESCINE IMPORT ATP-BINDING PROTEIN POTA"/>
    <property type="match status" value="1"/>
</dbReference>
<dbReference type="InterPro" id="IPR027417">
    <property type="entry name" value="P-loop_NTPase"/>
</dbReference>
<evidence type="ECO:0000256" key="2">
    <source>
        <dbReference type="ARBA" id="ARBA00022741"/>
    </source>
</evidence>
<dbReference type="InterPro" id="IPR050093">
    <property type="entry name" value="ABC_SmlMolc_Importer"/>
</dbReference>
<dbReference type="InterPro" id="IPR003593">
    <property type="entry name" value="AAA+_ATPase"/>
</dbReference>
<evidence type="ECO:0000313" key="6">
    <source>
        <dbReference type="Proteomes" id="UP000440004"/>
    </source>
</evidence>
<accession>A0A6A7K5B1</accession>
<feature type="domain" description="ABC transporter" evidence="4">
    <location>
        <begin position="1"/>
        <end position="233"/>
    </location>
</feature>
<dbReference type="InterPro" id="IPR003439">
    <property type="entry name" value="ABC_transporter-like_ATP-bd"/>
</dbReference>
<dbReference type="GO" id="GO:0016887">
    <property type="term" value="F:ATP hydrolysis activity"/>
    <property type="evidence" value="ECO:0007669"/>
    <property type="project" value="InterPro"/>
</dbReference>
<dbReference type="EMBL" id="WHNX01000002">
    <property type="protein sequence ID" value="MPW24447.1"/>
    <property type="molecule type" value="Genomic_DNA"/>
</dbReference>
<keyword evidence="2" id="KW-0547">Nucleotide-binding</keyword>
<evidence type="ECO:0000256" key="1">
    <source>
        <dbReference type="ARBA" id="ARBA00022448"/>
    </source>
</evidence>
<dbReference type="SUPFAM" id="SSF52540">
    <property type="entry name" value="P-loop containing nucleoside triphosphate hydrolases"/>
    <property type="match status" value="1"/>
</dbReference>
<evidence type="ECO:0000256" key="3">
    <source>
        <dbReference type="ARBA" id="ARBA00022840"/>
    </source>
</evidence>
<sequence>MLEVSIEKSMGKFKLQSSFKVQKGVLGILGSSGCGKSMTLKCLSGLYNPDSGYINLNGNTLFSDNQKINVQPHKRNIGYVFQNYALFPHLTVIQNIAYGIKDYEHNLRDKMVSEMISRMELLGLENNYPSQLSGGQQQRTALARTLIKRPNLLLLDEPFSAIDSHIKSLLEKELITIIKNNFNGIVLLVTHNVEECYRLCDQIMIMDSGQKIQFGTKEEIIQSPSSVTAARITGCKNFLDVTVLEENSEFLLLKSNDLIFKSAIVKQHCSKNMIACIRAHHLNLLPIETNVDNAFDCNILEITDSLFSTTLVLNCKSCILEIEVSKSSPAYELTQRSNNLKLHIPPEHVVLVEKNNN</sequence>
<dbReference type="Gene3D" id="3.40.50.300">
    <property type="entry name" value="P-loop containing nucleotide triphosphate hydrolases"/>
    <property type="match status" value="1"/>
</dbReference>
<evidence type="ECO:0000259" key="4">
    <source>
        <dbReference type="PROSITE" id="PS50893"/>
    </source>
</evidence>
<proteinExistence type="predicted"/>
<dbReference type="PROSITE" id="PS50893">
    <property type="entry name" value="ABC_TRANSPORTER_2"/>
    <property type="match status" value="1"/>
</dbReference>
<keyword evidence="6" id="KW-1185">Reference proteome</keyword>
<dbReference type="PANTHER" id="PTHR42781:SF4">
    <property type="entry name" value="SPERMIDINE_PUTRESCINE IMPORT ATP-BINDING PROTEIN POTA"/>
    <property type="match status" value="1"/>
</dbReference>
<protein>
    <submittedName>
        <fullName evidence="5">ATP-binding cassette domain-containing protein</fullName>
    </submittedName>
</protein>